<dbReference type="Gene3D" id="6.10.140.2220">
    <property type="match status" value="1"/>
</dbReference>
<gene>
    <name evidence="8" type="ORF">ARMGADRAFT_82514</name>
</gene>
<keyword evidence="4" id="KW-0862">Zinc</keyword>
<keyword evidence="3 6" id="KW-0863">Zinc-finger</keyword>
<evidence type="ECO:0000256" key="2">
    <source>
        <dbReference type="ARBA" id="ARBA00022737"/>
    </source>
</evidence>
<keyword evidence="2" id="KW-0677">Repeat</keyword>
<keyword evidence="5" id="KW-0040">ANK repeat</keyword>
<dbReference type="SUPFAM" id="SSF144232">
    <property type="entry name" value="HIT/MYND zinc finger-like"/>
    <property type="match status" value="1"/>
</dbReference>
<dbReference type="InterPro" id="IPR002893">
    <property type="entry name" value="Znf_MYND"/>
</dbReference>
<keyword evidence="1" id="KW-0479">Metal-binding</keyword>
<dbReference type="OMA" id="PLAECHA"/>
<dbReference type="EMBL" id="KZ293750">
    <property type="protein sequence ID" value="PBK80221.1"/>
    <property type="molecule type" value="Genomic_DNA"/>
</dbReference>
<evidence type="ECO:0000313" key="9">
    <source>
        <dbReference type="Proteomes" id="UP000217790"/>
    </source>
</evidence>
<dbReference type="InterPro" id="IPR036770">
    <property type="entry name" value="Ankyrin_rpt-contain_sf"/>
</dbReference>
<feature type="domain" description="MYND-type" evidence="7">
    <location>
        <begin position="429"/>
        <end position="473"/>
    </location>
</feature>
<dbReference type="STRING" id="47427.A0A2H3CAZ1"/>
<dbReference type="OrthoDB" id="432970at2759"/>
<dbReference type="Gene3D" id="1.25.40.20">
    <property type="entry name" value="Ankyrin repeat-containing domain"/>
    <property type="match status" value="1"/>
</dbReference>
<dbReference type="Proteomes" id="UP000217790">
    <property type="component" value="Unassembled WGS sequence"/>
</dbReference>
<sequence length="537" mass="60751">MVKNYIHLPKTVIEAIKSDPDYRRWSTLAVDEGFYGMKLDILNPGSGIDANTLHSSLCAEDFPANASIALLHYTVSTGDLLTAYEMIFLGSSVDVPDFEGYTPLHIALHTLLNNPLGNSPSPKRRVSCRRIVKIIRLLLEHHADVNLVLEGQCPLTHACKMQHWELIELFAKYGANPAPQGCYAPPASFLLKPDLIARFNTIFERYAANPFVRGPRPCPCFSGLPLTECHAKEDKPYSPDLICPCRSEKRFGACCSRRNIFAYEQWNESHQRIQISWSNRIPPDPLEQEPTHPMHQIIERVQKVVKMSGDGMTVDQLRQIGCRQKIDSGLFQKVTFIVEAFEHVENLALNGNFPELRLDPAFLYVLKKADFRPWPTGRRQSKAFCLHRQTTWNTLVDQYIETSGDSRGKLDIEHEAKLGLSLGAFYRVCENNGCDIIEGGSVPAHKLCGGCKIAVYCSSTCQRAAWKTHKTVCGKLGQREQALPSQESLDKFTWERYAQMLETQHAAVNIVSGFMQSMDEQTRRYLWDNIKHVGRSL</sequence>
<name>A0A2H3CAZ1_ARMGA</name>
<dbReference type="Pfam" id="PF00023">
    <property type="entry name" value="Ank"/>
    <property type="match status" value="1"/>
</dbReference>
<dbReference type="InParanoid" id="A0A2H3CAZ1"/>
<evidence type="ECO:0000256" key="4">
    <source>
        <dbReference type="ARBA" id="ARBA00022833"/>
    </source>
</evidence>
<keyword evidence="9" id="KW-1185">Reference proteome</keyword>
<dbReference type="GO" id="GO:0008270">
    <property type="term" value="F:zinc ion binding"/>
    <property type="evidence" value="ECO:0007669"/>
    <property type="project" value="UniProtKB-KW"/>
</dbReference>
<proteinExistence type="predicted"/>
<evidence type="ECO:0000256" key="3">
    <source>
        <dbReference type="ARBA" id="ARBA00022771"/>
    </source>
</evidence>
<protein>
    <recommendedName>
        <fullName evidence="7">MYND-type domain-containing protein</fullName>
    </recommendedName>
</protein>
<dbReference type="AlphaFoldDB" id="A0A2H3CAZ1"/>
<organism evidence="8 9">
    <name type="scientific">Armillaria gallica</name>
    <name type="common">Bulbous honey fungus</name>
    <name type="synonym">Armillaria bulbosa</name>
    <dbReference type="NCBI Taxonomy" id="47427"/>
    <lineage>
        <taxon>Eukaryota</taxon>
        <taxon>Fungi</taxon>
        <taxon>Dikarya</taxon>
        <taxon>Basidiomycota</taxon>
        <taxon>Agaricomycotina</taxon>
        <taxon>Agaricomycetes</taxon>
        <taxon>Agaricomycetidae</taxon>
        <taxon>Agaricales</taxon>
        <taxon>Marasmiineae</taxon>
        <taxon>Physalacriaceae</taxon>
        <taxon>Armillaria</taxon>
    </lineage>
</organism>
<evidence type="ECO:0000313" key="8">
    <source>
        <dbReference type="EMBL" id="PBK80221.1"/>
    </source>
</evidence>
<reference evidence="9" key="1">
    <citation type="journal article" date="2017" name="Nat. Ecol. Evol.">
        <title>Genome expansion and lineage-specific genetic innovations in the forest pathogenic fungi Armillaria.</title>
        <authorList>
            <person name="Sipos G."/>
            <person name="Prasanna A.N."/>
            <person name="Walter M.C."/>
            <person name="O'Connor E."/>
            <person name="Balint B."/>
            <person name="Krizsan K."/>
            <person name="Kiss B."/>
            <person name="Hess J."/>
            <person name="Varga T."/>
            <person name="Slot J."/>
            <person name="Riley R."/>
            <person name="Boka B."/>
            <person name="Rigling D."/>
            <person name="Barry K."/>
            <person name="Lee J."/>
            <person name="Mihaltcheva S."/>
            <person name="LaButti K."/>
            <person name="Lipzen A."/>
            <person name="Waldron R."/>
            <person name="Moloney N.M."/>
            <person name="Sperisen C."/>
            <person name="Kredics L."/>
            <person name="Vagvoelgyi C."/>
            <person name="Patrignani A."/>
            <person name="Fitzpatrick D."/>
            <person name="Nagy I."/>
            <person name="Doyle S."/>
            <person name="Anderson J.B."/>
            <person name="Grigoriev I.V."/>
            <person name="Gueldener U."/>
            <person name="Muensterkoetter M."/>
            <person name="Nagy L.G."/>
        </authorList>
    </citation>
    <scope>NUCLEOTIDE SEQUENCE [LARGE SCALE GENOMIC DNA]</scope>
    <source>
        <strain evidence="9">Ar21-2</strain>
    </source>
</reference>
<dbReference type="PANTHER" id="PTHR24189">
    <property type="entry name" value="MYOTROPHIN"/>
    <property type="match status" value="1"/>
</dbReference>
<dbReference type="InterPro" id="IPR002110">
    <property type="entry name" value="Ankyrin_rpt"/>
</dbReference>
<dbReference type="InterPro" id="IPR050745">
    <property type="entry name" value="Multifunctional_regulatory"/>
</dbReference>
<accession>A0A2H3CAZ1</accession>
<dbReference type="PROSITE" id="PS50865">
    <property type="entry name" value="ZF_MYND_2"/>
    <property type="match status" value="1"/>
</dbReference>
<evidence type="ECO:0000256" key="6">
    <source>
        <dbReference type="PROSITE-ProRule" id="PRU00134"/>
    </source>
</evidence>
<evidence type="ECO:0000256" key="5">
    <source>
        <dbReference type="ARBA" id="ARBA00023043"/>
    </source>
</evidence>
<dbReference type="Pfam" id="PF01753">
    <property type="entry name" value="zf-MYND"/>
    <property type="match status" value="1"/>
</dbReference>
<evidence type="ECO:0000256" key="1">
    <source>
        <dbReference type="ARBA" id="ARBA00022723"/>
    </source>
</evidence>
<evidence type="ECO:0000259" key="7">
    <source>
        <dbReference type="PROSITE" id="PS50865"/>
    </source>
</evidence>
<dbReference type="PROSITE" id="PS01360">
    <property type="entry name" value="ZF_MYND_1"/>
    <property type="match status" value="1"/>
</dbReference>
<dbReference type="SUPFAM" id="SSF48403">
    <property type="entry name" value="Ankyrin repeat"/>
    <property type="match status" value="1"/>
</dbReference>
<dbReference type="SMART" id="SM00248">
    <property type="entry name" value="ANK"/>
    <property type="match status" value="3"/>
</dbReference>